<reference evidence="4 5" key="1">
    <citation type="submission" date="2018-11" db="EMBL/GenBank/DDBJ databases">
        <title>Genome sequencing and assembly of Clostridium tagluense strain A121.</title>
        <authorList>
            <person name="Murakami T."/>
            <person name="Segawa T."/>
            <person name="Shcherbakova V.A."/>
            <person name="Mori H."/>
            <person name="Yoshimura Y."/>
        </authorList>
    </citation>
    <scope>NUCLEOTIDE SEQUENCE [LARGE SCALE GENOMIC DNA]</scope>
    <source>
        <strain evidence="4 5">A121</strain>
    </source>
</reference>
<evidence type="ECO:0000256" key="2">
    <source>
        <dbReference type="SAM" id="Phobius"/>
    </source>
</evidence>
<dbReference type="InterPro" id="IPR011098">
    <property type="entry name" value="G5_dom"/>
</dbReference>
<dbReference type="InterPro" id="IPR022029">
    <property type="entry name" value="YoaR-like_PG-bd"/>
</dbReference>
<keyword evidence="5" id="KW-1185">Reference proteome</keyword>
<evidence type="ECO:0000313" key="5">
    <source>
        <dbReference type="Proteomes" id="UP000287872"/>
    </source>
</evidence>
<dbReference type="InterPro" id="IPR007391">
    <property type="entry name" value="Vancomycin_resist_VanW"/>
</dbReference>
<dbReference type="InterPro" id="IPR052913">
    <property type="entry name" value="Glycopeptide_resist_protein"/>
</dbReference>
<dbReference type="RefSeq" id="WP_125005994.1">
    <property type="nucleotide sequence ID" value="NZ_BHYK01000046.1"/>
</dbReference>
<feature type="transmembrane region" description="Helical" evidence="2">
    <location>
        <begin position="6"/>
        <end position="26"/>
    </location>
</feature>
<dbReference type="PROSITE" id="PS51109">
    <property type="entry name" value="G5"/>
    <property type="match status" value="1"/>
</dbReference>
<sequence>MKKKAIIIVGILILLGTIIFTSYSYVRVKHWDSLILPTVKIENEDLTGKTKKEAQKIMMDKYSSQVIKKKIDIVTKEKKYTLDYSMLDAKYNINEAIEEAYSYGRGMNMFQKYKAIKNPVSKQIKLTFNYNDKIVDQMLTEIAKNTNKKAVNSTITMVSSGVFNVTNDASGRQLQADILKKDIKSKINGVLSADAISIVAPVTEVKPKISEAALKSINTRISTYTTNYESSAEGRATNIGLSTESINGTLLMPGDVFSFNGTVGERTAERGYQSAGVIIGDKIEQGLGGGICQVSSTLYNAILGTELVSLERTHHTISSGYIPKGQDATVDYGNLDYKFKNTYKYPIYIEGVVSNRNIYFNVYSNSTLTNRTYEIVSEILEVTQPKTETIQDATKYEGESEIVKTGYNGFKVKVSRKTYENGKLVDTQVINKDTFNVINGVIKVGTKKK</sequence>
<dbReference type="Pfam" id="PF04294">
    <property type="entry name" value="VanW"/>
    <property type="match status" value="1"/>
</dbReference>
<name>A0A401UTS7_9CLOT</name>
<dbReference type="SMART" id="SM01208">
    <property type="entry name" value="G5"/>
    <property type="match status" value="1"/>
</dbReference>
<comment type="caution">
    <text evidence="4">The sequence shown here is derived from an EMBL/GenBank/DDBJ whole genome shotgun (WGS) entry which is preliminary data.</text>
</comment>
<dbReference type="Pfam" id="PF12229">
    <property type="entry name" value="PG_binding_4"/>
    <property type="match status" value="1"/>
</dbReference>
<feature type="domain" description="G5" evidence="3">
    <location>
        <begin position="369"/>
        <end position="448"/>
    </location>
</feature>
<dbReference type="Proteomes" id="UP000287872">
    <property type="component" value="Unassembled WGS sequence"/>
</dbReference>
<dbReference type="OrthoDB" id="9797191at2"/>
<keyword evidence="2" id="KW-0472">Membrane</keyword>
<evidence type="ECO:0000259" key="3">
    <source>
        <dbReference type="PROSITE" id="PS51109"/>
    </source>
</evidence>
<dbReference type="PANTHER" id="PTHR35788">
    <property type="entry name" value="EXPORTED PROTEIN-RELATED"/>
    <property type="match status" value="1"/>
</dbReference>
<evidence type="ECO:0000313" key="4">
    <source>
        <dbReference type="EMBL" id="GCD12921.1"/>
    </source>
</evidence>
<organism evidence="4 5">
    <name type="scientific">Clostridium tagluense</name>
    <dbReference type="NCBI Taxonomy" id="360422"/>
    <lineage>
        <taxon>Bacteria</taxon>
        <taxon>Bacillati</taxon>
        <taxon>Bacillota</taxon>
        <taxon>Clostridia</taxon>
        <taxon>Eubacteriales</taxon>
        <taxon>Clostridiaceae</taxon>
        <taxon>Clostridium</taxon>
    </lineage>
</organism>
<gene>
    <name evidence="4" type="ORF">Ctaglu_45440</name>
</gene>
<accession>A0A401UTS7</accession>
<dbReference type="EMBL" id="BHYK01000046">
    <property type="protein sequence ID" value="GCD12921.1"/>
    <property type="molecule type" value="Genomic_DNA"/>
</dbReference>
<evidence type="ECO:0000256" key="1">
    <source>
        <dbReference type="ARBA" id="ARBA00022729"/>
    </source>
</evidence>
<protein>
    <submittedName>
        <fullName evidence="4">Exported protein</fullName>
    </submittedName>
</protein>
<dbReference type="PANTHER" id="PTHR35788:SF1">
    <property type="entry name" value="EXPORTED PROTEIN"/>
    <property type="match status" value="1"/>
</dbReference>
<dbReference type="AlphaFoldDB" id="A0A401UTS7"/>
<keyword evidence="2" id="KW-1133">Transmembrane helix</keyword>
<keyword evidence="2" id="KW-0812">Transmembrane</keyword>
<dbReference type="Pfam" id="PF07501">
    <property type="entry name" value="G5"/>
    <property type="match status" value="1"/>
</dbReference>
<proteinExistence type="predicted"/>
<keyword evidence="1" id="KW-0732">Signal</keyword>
<dbReference type="Gene3D" id="2.20.230.10">
    <property type="entry name" value="Resuscitation-promoting factor rpfb"/>
    <property type="match status" value="1"/>
</dbReference>